<dbReference type="GO" id="GO:0004143">
    <property type="term" value="F:ATP-dependent diacylglycerol kinase activity"/>
    <property type="evidence" value="ECO:0007669"/>
    <property type="project" value="InterPro"/>
</dbReference>
<keyword evidence="2" id="KW-0812">Transmembrane</keyword>
<reference evidence="3 4" key="1">
    <citation type="journal article" date="2021" name="Sci. Rep.">
        <title>The genome of the diatom Chaetoceros tenuissimus carries an ancient integrated fragment of an extant virus.</title>
        <authorList>
            <person name="Hongo Y."/>
            <person name="Kimura K."/>
            <person name="Takaki Y."/>
            <person name="Yoshida Y."/>
            <person name="Baba S."/>
            <person name="Kobayashi G."/>
            <person name="Nagasaki K."/>
            <person name="Hano T."/>
            <person name="Tomaru Y."/>
        </authorList>
    </citation>
    <scope>NUCLEOTIDE SEQUENCE [LARGE SCALE GENOMIC DNA]</scope>
    <source>
        <strain evidence="3 4">NIES-3715</strain>
    </source>
</reference>
<dbReference type="AlphaFoldDB" id="A0AAD3D5R0"/>
<proteinExistence type="predicted"/>
<dbReference type="PANTHER" id="PTHR31303">
    <property type="entry name" value="CTP-DEPENDENT DIACYLGLYCEROL KINASE 1"/>
    <property type="match status" value="1"/>
</dbReference>
<keyword evidence="2" id="KW-0472">Membrane</keyword>
<feature type="region of interest" description="Disordered" evidence="1">
    <location>
        <begin position="1"/>
        <end position="22"/>
    </location>
</feature>
<evidence type="ECO:0008006" key="5">
    <source>
        <dbReference type="Google" id="ProtNLM"/>
    </source>
</evidence>
<sequence length="381" mass="43426">MKKQSPTRSFQEDFEPDGLVSPQSTNNFDDAYRRKYWILDLSLMLLLCGGMAVAFIHAVGFDSNTEKGEEIGMLMLAFRTLFMKLTMDFFLWMPCAFLLRWYLLKKWIGVSSDHYHQIMANRDDFHLNEIQETYTELTIQKFDCAARKGFHFIWYAVAITIELQIFAKGYTTAMVLAVTIHGSIWMMLRCVSLYCNLFVNNIYVQSWLYYAPRVRDGRQAFINIRVAQTLTVLATPVCNLILDAATKCGPKAVEVDTRNIVQSMVFLVFLPVAVGDAMGEIIGSFYGKHKFAVKGFGEINKKSIEGCAAVFLSSLVATMMSTFVFWPDELTEEWSIILPILVSLLTMITESIAFRSTDNFVIPVCNTILVVLVYRKVRGEC</sequence>
<feature type="transmembrane region" description="Helical" evidence="2">
    <location>
        <begin position="149"/>
        <end position="167"/>
    </location>
</feature>
<comment type="caution">
    <text evidence="3">The sequence shown here is derived from an EMBL/GenBank/DDBJ whole genome shotgun (WGS) entry which is preliminary data.</text>
</comment>
<evidence type="ECO:0000313" key="3">
    <source>
        <dbReference type="EMBL" id="GFH58422.1"/>
    </source>
</evidence>
<feature type="transmembrane region" description="Helical" evidence="2">
    <location>
        <begin position="41"/>
        <end position="61"/>
    </location>
</feature>
<gene>
    <name evidence="3" type="ORF">CTEN210_14898</name>
</gene>
<feature type="transmembrane region" description="Helical" evidence="2">
    <location>
        <begin position="262"/>
        <end position="286"/>
    </location>
</feature>
<feature type="transmembrane region" description="Helical" evidence="2">
    <location>
        <begin position="81"/>
        <end position="103"/>
    </location>
</feature>
<accession>A0AAD3D5R0</accession>
<keyword evidence="2" id="KW-1133">Transmembrane helix</keyword>
<feature type="transmembrane region" description="Helical" evidence="2">
    <location>
        <begin position="173"/>
        <end position="199"/>
    </location>
</feature>
<name>A0AAD3D5R0_9STRA</name>
<evidence type="ECO:0000313" key="4">
    <source>
        <dbReference type="Proteomes" id="UP001054902"/>
    </source>
</evidence>
<feature type="transmembrane region" description="Helical" evidence="2">
    <location>
        <begin position="307"/>
        <end position="327"/>
    </location>
</feature>
<feature type="transmembrane region" description="Helical" evidence="2">
    <location>
        <begin position="333"/>
        <end position="353"/>
    </location>
</feature>
<organism evidence="3 4">
    <name type="scientific">Chaetoceros tenuissimus</name>
    <dbReference type="NCBI Taxonomy" id="426638"/>
    <lineage>
        <taxon>Eukaryota</taxon>
        <taxon>Sar</taxon>
        <taxon>Stramenopiles</taxon>
        <taxon>Ochrophyta</taxon>
        <taxon>Bacillariophyta</taxon>
        <taxon>Coscinodiscophyceae</taxon>
        <taxon>Chaetocerotophycidae</taxon>
        <taxon>Chaetocerotales</taxon>
        <taxon>Chaetocerotaceae</taxon>
        <taxon>Chaetoceros</taxon>
    </lineage>
</organism>
<dbReference type="InterPro" id="IPR037997">
    <property type="entry name" value="Dgk1-like"/>
</dbReference>
<dbReference type="PANTHER" id="PTHR31303:SF1">
    <property type="entry name" value="CTP-DEPENDENT DIACYLGLYCEROL KINASE 1"/>
    <property type="match status" value="1"/>
</dbReference>
<dbReference type="EMBL" id="BLLK01000062">
    <property type="protein sequence ID" value="GFH58422.1"/>
    <property type="molecule type" value="Genomic_DNA"/>
</dbReference>
<evidence type="ECO:0000256" key="1">
    <source>
        <dbReference type="SAM" id="MobiDB-lite"/>
    </source>
</evidence>
<protein>
    <recommendedName>
        <fullName evidence="5">Dolichol kinase</fullName>
    </recommendedName>
</protein>
<evidence type="ECO:0000256" key="2">
    <source>
        <dbReference type="SAM" id="Phobius"/>
    </source>
</evidence>
<feature type="transmembrane region" description="Helical" evidence="2">
    <location>
        <begin position="220"/>
        <end position="242"/>
    </location>
</feature>
<keyword evidence="4" id="KW-1185">Reference proteome</keyword>
<dbReference type="Proteomes" id="UP001054902">
    <property type="component" value="Unassembled WGS sequence"/>
</dbReference>